<dbReference type="AlphaFoldDB" id="A0A2D3UNV8"/>
<evidence type="ECO:0000313" key="3">
    <source>
        <dbReference type="EMBL" id="CZT15298.1"/>
    </source>
</evidence>
<dbReference type="EMBL" id="FJUY01000001">
    <property type="protein sequence ID" value="CZT15298.1"/>
    <property type="molecule type" value="Genomic_DNA"/>
</dbReference>
<gene>
    <name evidence="3" type="ORF">RCC_01162</name>
</gene>
<evidence type="ECO:0000313" key="4">
    <source>
        <dbReference type="Proteomes" id="UP000225277"/>
    </source>
</evidence>
<organism evidence="3 4">
    <name type="scientific">Ramularia collo-cygni</name>
    <dbReference type="NCBI Taxonomy" id="112498"/>
    <lineage>
        <taxon>Eukaryota</taxon>
        <taxon>Fungi</taxon>
        <taxon>Dikarya</taxon>
        <taxon>Ascomycota</taxon>
        <taxon>Pezizomycotina</taxon>
        <taxon>Dothideomycetes</taxon>
        <taxon>Dothideomycetidae</taxon>
        <taxon>Mycosphaerellales</taxon>
        <taxon>Mycosphaerellaceae</taxon>
        <taxon>Ramularia</taxon>
    </lineage>
</organism>
<accession>A0A2D3UNV8</accession>
<dbReference type="Proteomes" id="UP000225277">
    <property type="component" value="Unassembled WGS sequence"/>
</dbReference>
<feature type="compositionally biased region" description="Basic and acidic residues" evidence="2">
    <location>
        <begin position="109"/>
        <end position="118"/>
    </location>
</feature>
<protein>
    <recommendedName>
        <fullName evidence="1">Vacuolar ATPase assembly protein VMA22</fullName>
    </recommendedName>
</protein>
<dbReference type="GO" id="GO:0070072">
    <property type="term" value="P:vacuolar proton-transporting V-type ATPase complex assembly"/>
    <property type="evidence" value="ECO:0007669"/>
    <property type="project" value="InterPro"/>
</dbReference>
<evidence type="ECO:0000256" key="2">
    <source>
        <dbReference type="SAM" id="MobiDB-lite"/>
    </source>
</evidence>
<name>A0A2D3UNV8_9PEZI</name>
<dbReference type="RefSeq" id="XP_023622195.1">
    <property type="nucleotide sequence ID" value="XM_023766427.1"/>
</dbReference>
<dbReference type="PANTHER" id="PTHR31996:SF2">
    <property type="entry name" value="COILED-COIL DOMAIN-CONTAINING PROTEIN 115"/>
    <property type="match status" value="1"/>
</dbReference>
<dbReference type="InterPro" id="IPR040357">
    <property type="entry name" value="Vma22/CCDC115"/>
</dbReference>
<sequence>MTDLESITSLHQQLDTLWIRYLDLLEQYTQAQDTIRKALGQGFLSLAQANFTSSGRRYGQDYYDERAVASSRVQVSDDSGDSLSVEIVTVMQEVMKSPSASLPTPEPEDGAHDPDWKTEPTQLPTPEPENSHERVERKSEEEHPRLPTDPLRQFGILIPSALRSAQKSFSKAVQDGGALVKAINSAREMREVEVEIRKARKVLKRAERDAGGIAEK</sequence>
<dbReference type="GO" id="GO:1990871">
    <property type="term" value="C:Vma12-Vma22 assembly complex"/>
    <property type="evidence" value="ECO:0007669"/>
    <property type="project" value="TreeGrafter"/>
</dbReference>
<dbReference type="PANTHER" id="PTHR31996">
    <property type="entry name" value="COILED-COIL DOMAIN-CONTAINING PROTEIN 115"/>
    <property type="match status" value="1"/>
</dbReference>
<evidence type="ECO:0000256" key="1">
    <source>
        <dbReference type="ARBA" id="ARBA00093634"/>
    </source>
</evidence>
<proteinExistence type="predicted"/>
<keyword evidence="4" id="KW-1185">Reference proteome</keyword>
<dbReference type="OrthoDB" id="408631at2759"/>
<dbReference type="Pfam" id="PF21730">
    <property type="entry name" value="Vma22_CCDC115"/>
    <property type="match status" value="1"/>
</dbReference>
<reference evidence="3 4" key="1">
    <citation type="submission" date="2016-03" db="EMBL/GenBank/DDBJ databases">
        <authorList>
            <person name="Ploux O."/>
        </authorList>
    </citation>
    <scope>NUCLEOTIDE SEQUENCE [LARGE SCALE GENOMIC DNA]</scope>
    <source>
        <strain evidence="3 4">URUG2</strain>
    </source>
</reference>
<dbReference type="GO" id="GO:0051082">
    <property type="term" value="F:unfolded protein binding"/>
    <property type="evidence" value="ECO:0007669"/>
    <property type="project" value="TreeGrafter"/>
</dbReference>
<dbReference type="STRING" id="112498.A0A2D3UNV8"/>
<feature type="compositionally biased region" description="Basic and acidic residues" evidence="2">
    <location>
        <begin position="129"/>
        <end position="146"/>
    </location>
</feature>
<dbReference type="GeneID" id="35596460"/>
<feature type="region of interest" description="Disordered" evidence="2">
    <location>
        <begin position="96"/>
        <end position="150"/>
    </location>
</feature>